<proteinExistence type="predicted"/>
<reference evidence="1 2" key="1">
    <citation type="journal article" date="2023" name="Environ Microbiome">
        <title>A coral-associated actinobacterium mitigates coral bleaching under heat stress.</title>
        <authorList>
            <person name="Li J."/>
            <person name="Zou Y."/>
            <person name="Li Q."/>
            <person name="Zhang J."/>
            <person name="Bourne D.G."/>
            <person name="Lyu Y."/>
            <person name="Liu C."/>
            <person name="Zhang S."/>
        </authorList>
    </citation>
    <scope>NUCLEOTIDE SEQUENCE [LARGE SCALE GENOMIC DNA]</scope>
    <source>
        <strain evidence="1 2">SCSIO 13291</strain>
    </source>
</reference>
<dbReference type="EMBL" id="CP115965">
    <property type="protein sequence ID" value="WZW97191.1"/>
    <property type="molecule type" value="Genomic_DNA"/>
</dbReference>
<dbReference type="Proteomes" id="UP001434337">
    <property type="component" value="Chromosome"/>
</dbReference>
<keyword evidence="2" id="KW-1185">Reference proteome</keyword>
<dbReference type="RefSeq" id="WP_232547718.1">
    <property type="nucleotide sequence ID" value="NZ_CP115965.1"/>
</dbReference>
<gene>
    <name evidence="1" type="ORF">PCC79_09690</name>
</gene>
<name>A0ABZ3C368_9ACTN</name>
<sequence length="200" mass="20848">MNLLRGVGRMLLGGFFIANGVKAVRDPGPFVEAAQPLADRVVPLVQGALPPEVSAYVPQDTKTLVRVNGVAQVLGGLGMATGISSKGGGTLAALSMLPHVVAAKEAGADAATSRSLLVRNLALLGAALVVSQDTRGKPSLLWKANATRVQLSRDAERAKKSLAKDASHVAELTMKDFKRLKREAQLQAKAARKSIEGALP</sequence>
<organism evidence="1 2">
    <name type="scientific">Propioniciclava soli</name>
    <dbReference type="NCBI Taxonomy" id="2775081"/>
    <lineage>
        <taxon>Bacteria</taxon>
        <taxon>Bacillati</taxon>
        <taxon>Actinomycetota</taxon>
        <taxon>Actinomycetes</taxon>
        <taxon>Propionibacteriales</taxon>
        <taxon>Propionibacteriaceae</taxon>
        <taxon>Propioniciclava</taxon>
    </lineage>
</organism>
<evidence type="ECO:0000313" key="1">
    <source>
        <dbReference type="EMBL" id="WZW97191.1"/>
    </source>
</evidence>
<protein>
    <submittedName>
        <fullName evidence="1">DoxX family membrane protein</fullName>
    </submittedName>
</protein>
<accession>A0ABZ3C368</accession>
<evidence type="ECO:0000313" key="2">
    <source>
        <dbReference type="Proteomes" id="UP001434337"/>
    </source>
</evidence>